<dbReference type="Pfam" id="PF13087">
    <property type="entry name" value="AAA_12"/>
    <property type="match status" value="1"/>
</dbReference>
<dbReference type="GO" id="GO:0003723">
    <property type="term" value="F:RNA binding"/>
    <property type="evidence" value="ECO:0000318"/>
    <property type="project" value="GO_Central"/>
</dbReference>
<organism evidence="3">
    <name type="scientific">Brachypodium distachyon</name>
    <name type="common">Purple false brome</name>
    <name type="synonym">Trachynia distachya</name>
    <dbReference type="NCBI Taxonomy" id="15368"/>
    <lineage>
        <taxon>Eukaryota</taxon>
        <taxon>Viridiplantae</taxon>
        <taxon>Streptophyta</taxon>
        <taxon>Embryophyta</taxon>
        <taxon>Tracheophyta</taxon>
        <taxon>Spermatophyta</taxon>
        <taxon>Magnoliopsida</taxon>
        <taxon>Liliopsida</taxon>
        <taxon>Poales</taxon>
        <taxon>Poaceae</taxon>
        <taxon>BOP clade</taxon>
        <taxon>Pooideae</taxon>
        <taxon>Stipodae</taxon>
        <taxon>Brachypodieae</taxon>
        <taxon>Brachypodium</taxon>
    </lineage>
</organism>
<dbReference type="SUPFAM" id="SSF52540">
    <property type="entry name" value="P-loop containing nucleoside triphosphate hydrolases"/>
    <property type="match status" value="1"/>
</dbReference>
<evidence type="ECO:0000313" key="4">
    <source>
        <dbReference type="EnsemblPlants" id="PNT61706"/>
    </source>
</evidence>
<dbReference type="OrthoDB" id="6513042at2759"/>
<accession>A0A2K2CI47</accession>
<reference evidence="3" key="2">
    <citation type="submission" date="2017-06" db="EMBL/GenBank/DDBJ databases">
        <title>WGS assembly of Brachypodium distachyon.</title>
        <authorList>
            <consortium name="The International Brachypodium Initiative"/>
            <person name="Lucas S."/>
            <person name="Harmon-Smith M."/>
            <person name="Lail K."/>
            <person name="Tice H."/>
            <person name="Grimwood J."/>
            <person name="Bruce D."/>
            <person name="Barry K."/>
            <person name="Shu S."/>
            <person name="Lindquist E."/>
            <person name="Wang M."/>
            <person name="Pitluck S."/>
            <person name="Vogel J.P."/>
            <person name="Garvin D.F."/>
            <person name="Mockler T.C."/>
            <person name="Schmutz J."/>
            <person name="Rokhsar D."/>
            <person name="Bevan M.W."/>
        </authorList>
    </citation>
    <scope>NUCLEOTIDE SEQUENCE</scope>
    <source>
        <strain evidence="3">Bd21</strain>
    </source>
</reference>
<dbReference type="InterPro" id="IPR041677">
    <property type="entry name" value="DNA2/NAM7_AAA_11"/>
</dbReference>
<name>A0A2K2CI47_BRADI</name>
<dbReference type="Proteomes" id="UP000008810">
    <property type="component" value="Chromosome 5"/>
</dbReference>
<dbReference type="PANTHER" id="PTHR10887:SF479">
    <property type="entry name" value="DNA2_NAM7 HELICASE HELICASE DOMAIN-CONTAINING PROTEIN"/>
    <property type="match status" value="1"/>
</dbReference>
<gene>
    <name evidence="4" type="primary">LOC100846377</name>
    <name evidence="3" type="ORF">BRADI_5g19311v3</name>
</gene>
<evidence type="ECO:0000259" key="1">
    <source>
        <dbReference type="Pfam" id="PF13086"/>
    </source>
</evidence>
<sequence length="855" mass="94551">MPSQDLFRDKVSTIPDRSFGLRSYLDSFRIPLLEEIRAEMSSSLDTQQANCSKSIRIQSLAPMTKGARSAPLYRVTIAGIGSSPCISDILVLSAAMPLRPSEPASDGRPYCLAHVKRVINTRSFVIRASKRIEDVSCYTSFVSLLSFIPYARIWRCLNHEAAVERNAALVKVVAGDDTMQSPYLTGARPRLDTSGTCDALLSGRLAAFGLNDSQAGAILSCVSAVQCSSGATGSKFSLIWGPPGTGKTKTISVLLLLLLLMTTTTKKNQGSERRVLTCAPTNTAICQVASRLLSLRKKHDAGGGCHGDLLLFGNKQRMPIDKDLNEIFLDTRVKRLSKCFSPLTGWKECLRSLEVFLGDPRSLRHQYLQQAMECEQKDVPKLLETSFVRSRFHDISQKLSGCFRTITSHVPRDCILEKNCNNIASLNKMLQDFGKLLGGKRVGNEVVLAVFFVLPTGEKCNGAAGGAVAYSEIVHTLRQNMAAILSVTRTLMRDLKLPPTRQSGTIKKFCVRNASLVFCTVCGSAKLNDQKMDLLLIDEAAQLKECESLIPLQVSGLKHVVLIGEECQLPATIKSEVSNSALLGRSLFERLSLLGHKKHLLNMQYRMHPSISIFPNFSFYDKKILDGPNVTQSGHERGYLPGAMFGPYTFINIDSSEDRGRSKRNMAEVAAILEILQSLKQGRGDSGEDRRRERNASPGSACKLCRWISRQRGRCDHPVHCEVQRDRIHRLPVQPATRQRRLDERARHCLWILGNATTLSGSGSTWGELVQDAVDRRCFFDWDDGASASKTPWTVGASSTGTMARARLRPFLTALTCSVVDVVRPLQLWTCICCRGVKPTFAMHWVPCNSLELCY</sequence>
<dbReference type="Gene3D" id="3.40.50.300">
    <property type="entry name" value="P-loop containing nucleotide triphosphate hydrolases"/>
    <property type="match status" value="2"/>
</dbReference>
<evidence type="ECO:0008006" key="6">
    <source>
        <dbReference type="Google" id="ProtNLM"/>
    </source>
</evidence>
<dbReference type="Gramene" id="PNT61706">
    <property type="protein sequence ID" value="PNT61706"/>
    <property type="gene ID" value="BRADI_5g19311v3"/>
</dbReference>
<dbReference type="EnsemblPlants" id="PNT61706">
    <property type="protein sequence ID" value="PNT61706"/>
    <property type="gene ID" value="BRADI_5g19311v3"/>
</dbReference>
<evidence type="ECO:0000313" key="3">
    <source>
        <dbReference type="EMBL" id="PNT61706.1"/>
    </source>
</evidence>
<dbReference type="ExpressionAtlas" id="A0A2K2CI47">
    <property type="expression patterns" value="differential"/>
</dbReference>
<keyword evidence="5" id="KW-1185">Reference proteome</keyword>
<evidence type="ECO:0000259" key="2">
    <source>
        <dbReference type="Pfam" id="PF13087"/>
    </source>
</evidence>
<evidence type="ECO:0000313" key="5">
    <source>
        <dbReference type="Proteomes" id="UP000008810"/>
    </source>
</evidence>
<protein>
    <recommendedName>
        <fullName evidence="6">DNA2/NAM7 helicase helicase domain-containing protein</fullName>
    </recommendedName>
</protein>
<dbReference type="GO" id="GO:0004386">
    <property type="term" value="F:helicase activity"/>
    <property type="evidence" value="ECO:0007669"/>
    <property type="project" value="InterPro"/>
</dbReference>
<dbReference type="InterPro" id="IPR027417">
    <property type="entry name" value="P-loop_NTPase"/>
</dbReference>
<dbReference type="InterPro" id="IPR041679">
    <property type="entry name" value="DNA2/NAM7-like_C"/>
</dbReference>
<dbReference type="STRING" id="15368.A0A2K2CI47"/>
<feature type="domain" description="DNA2/NAM7 helicase-like C-terminal" evidence="2">
    <location>
        <begin position="583"/>
        <end position="681"/>
    </location>
</feature>
<dbReference type="EMBL" id="CM000884">
    <property type="protein sequence ID" value="PNT61706.1"/>
    <property type="molecule type" value="Genomic_DNA"/>
</dbReference>
<dbReference type="PANTHER" id="PTHR10887">
    <property type="entry name" value="DNA2/NAM7 HELICASE FAMILY"/>
    <property type="match status" value="1"/>
</dbReference>
<feature type="domain" description="DNA2/NAM7 helicase helicase" evidence="1">
    <location>
        <begin position="210"/>
        <end position="576"/>
    </location>
</feature>
<dbReference type="AlphaFoldDB" id="A0A2K2CI47"/>
<dbReference type="Pfam" id="PF13086">
    <property type="entry name" value="AAA_11"/>
    <property type="match status" value="1"/>
</dbReference>
<dbReference type="InterPro" id="IPR045055">
    <property type="entry name" value="DNA2/NAM7-like"/>
</dbReference>
<reference evidence="4" key="3">
    <citation type="submission" date="2018-08" db="UniProtKB">
        <authorList>
            <consortium name="EnsemblPlants"/>
        </authorList>
    </citation>
    <scope>IDENTIFICATION</scope>
    <source>
        <strain evidence="4">cv. Bd21</strain>
    </source>
</reference>
<reference evidence="3 4" key="1">
    <citation type="journal article" date="2010" name="Nature">
        <title>Genome sequencing and analysis of the model grass Brachypodium distachyon.</title>
        <authorList>
            <consortium name="International Brachypodium Initiative"/>
        </authorList>
    </citation>
    <scope>NUCLEOTIDE SEQUENCE [LARGE SCALE GENOMIC DNA]</scope>
    <source>
        <strain evidence="3">Bd21</strain>
        <strain evidence="4">cv. Bd21</strain>
    </source>
</reference>
<proteinExistence type="predicted"/>